<keyword evidence="3 4" id="KW-0732">Signal</keyword>
<dbReference type="EMBL" id="BOPF01000007">
    <property type="protein sequence ID" value="GIJ45349.1"/>
    <property type="molecule type" value="Genomic_DNA"/>
</dbReference>
<gene>
    <name evidence="5" type="ORF">Val02_22350</name>
</gene>
<dbReference type="GO" id="GO:0042956">
    <property type="term" value="P:maltodextrin transmembrane transport"/>
    <property type="evidence" value="ECO:0007669"/>
    <property type="project" value="TreeGrafter"/>
</dbReference>
<dbReference type="GO" id="GO:0015768">
    <property type="term" value="P:maltose transport"/>
    <property type="evidence" value="ECO:0007669"/>
    <property type="project" value="TreeGrafter"/>
</dbReference>
<sequence length="430" mass="44786">MIIRRLGGLVVATLALAACAPSTAQPADTGDAKTGTLRVWLFDEAGRAPKEALVNEAVAEFRAAHKDVSVDVSYLATDAAARAAKFKGAFNDPASAPDVTEFGSTDLAGYVAAGGMADITKDIDGWSEKGDVPADMMKTVTVGDKAYGLPWWVGVRALYYRTDLFSSLGLAAPTSYAELVEAAKRIRAAQPELVGITVGGQYVFGALPFVWDAGGDLATRSGATYTATVNTAASKAGVKAYTDLFAPEICPAQQCVDLTGGKTVSTFAAGTAGMGIIGNFNRSAIDAGPVKGKYAVVPLPGAKPGTIAPAFAGGNNLGVMKATKHRTLAVQFAQLLASKKYQLKLYDALGNLPTMTSARAEVVAKDPFLKPFMDTIAAGTRFVPADPAWTTIDSQKIVINMLQKIITGKATVDQATEEANTLMNNAFAGK</sequence>
<name>A0A8J3YHI1_9ACTN</name>
<dbReference type="RefSeq" id="WP_239152707.1">
    <property type="nucleotide sequence ID" value="NZ_BOPF01000007.1"/>
</dbReference>
<comment type="similarity">
    <text evidence="1">Belongs to the bacterial solute-binding protein 1 family.</text>
</comment>
<evidence type="ECO:0000256" key="4">
    <source>
        <dbReference type="SAM" id="SignalP"/>
    </source>
</evidence>
<feature type="chain" id="PRO_5038919139" evidence="4">
    <location>
        <begin position="25"/>
        <end position="430"/>
    </location>
</feature>
<dbReference type="Proteomes" id="UP000619260">
    <property type="component" value="Unassembled WGS sequence"/>
</dbReference>
<keyword evidence="2" id="KW-0813">Transport</keyword>
<evidence type="ECO:0000256" key="3">
    <source>
        <dbReference type="ARBA" id="ARBA00022729"/>
    </source>
</evidence>
<reference evidence="5" key="1">
    <citation type="submission" date="2021-01" db="EMBL/GenBank/DDBJ databases">
        <title>Whole genome shotgun sequence of Virgisporangium aliadipatigenens NBRC 105644.</title>
        <authorList>
            <person name="Komaki H."/>
            <person name="Tamura T."/>
        </authorList>
    </citation>
    <scope>NUCLEOTIDE SEQUENCE</scope>
    <source>
        <strain evidence="5">NBRC 105644</strain>
    </source>
</reference>
<proteinExistence type="inferred from homology"/>
<evidence type="ECO:0000256" key="2">
    <source>
        <dbReference type="ARBA" id="ARBA00022448"/>
    </source>
</evidence>
<dbReference type="GO" id="GO:1901982">
    <property type="term" value="F:maltose binding"/>
    <property type="evidence" value="ECO:0007669"/>
    <property type="project" value="TreeGrafter"/>
</dbReference>
<evidence type="ECO:0000313" key="5">
    <source>
        <dbReference type="EMBL" id="GIJ45349.1"/>
    </source>
</evidence>
<evidence type="ECO:0000313" key="6">
    <source>
        <dbReference type="Proteomes" id="UP000619260"/>
    </source>
</evidence>
<protein>
    <submittedName>
        <fullName evidence="5">ABC transporter substrate-binding protein</fullName>
    </submittedName>
</protein>
<comment type="caution">
    <text evidence="5">The sequence shown here is derived from an EMBL/GenBank/DDBJ whole genome shotgun (WGS) entry which is preliminary data.</text>
</comment>
<accession>A0A8J3YHI1</accession>
<feature type="signal peptide" evidence="4">
    <location>
        <begin position="1"/>
        <end position="24"/>
    </location>
</feature>
<dbReference type="PROSITE" id="PS51257">
    <property type="entry name" value="PROKAR_LIPOPROTEIN"/>
    <property type="match status" value="1"/>
</dbReference>
<dbReference type="InterPro" id="IPR006059">
    <property type="entry name" value="SBP"/>
</dbReference>
<dbReference type="Gene3D" id="3.40.190.10">
    <property type="entry name" value="Periplasmic binding protein-like II"/>
    <property type="match status" value="2"/>
</dbReference>
<dbReference type="PANTHER" id="PTHR30061">
    <property type="entry name" value="MALTOSE-BINDING PERIPLASMIC PROTEIN"/>
    <property type="match status" value="1"/>
</dbReference>
<dbReference type="AlphaFoldDB" id="A0A8J3YHI1"/>
<evidence type="ECO:0000256" key="1">
    <source>
        <dbReference type="ARBA" id="ARBA00008520"/>
    </source>
</evidence>
<dbReference type="SUPFAM" id="SSF53850">
    <property type="entry name" value="Periplasmic binding protein-like II"/>
    <property type="match status" value="1"/>
</dbReference>
<keyword evidence="6" id="KW-1185">Reference proteome</keyword>
<dbReference type="GO" id="GO:0055052">
    <property type="term" value="C:ATP-binding cassette (ABC) transporter complex, substrate-binding subunit-containing"/>
    <property type="evidence" value="ECO:0007669"/>
    <property type="project" value="TreeGrafter"/>
</dbReference>
<organism evidence="5 6">
    <name type="scientific">Virgisporangium aliadipatigenens</name>
    <dbReference type="NCBI Taxonomy" id="741659"/>
    <lineage>
        <taxon>Bacteria</taxon>
        <taxon>Bacillati</taxon>
        <taxon>Actinomycetota</taxon>
        <taxon>Actinomycetes</taxon>
        <taxon>Micromonosporales</taxon>
        <taxon>Micromonosporaceae</taxon>
        <taxon>Virgisporangium</taxon>
    </lineage>
</organism>
<dbReference type="Pfam" id="PF01547">
    <property type="entry name" value="SBP_bac_1"/>
    <property type="match status" value="1"/>
</dbReference>
<dbReference type="PANTHER" id="PTHR30061:SF50">
    <property type="entry name" value="MALTOSE_MALTODEXTRIN-BINDING PERIPLASMIC PROTEIN"/>
    <property type="match status" value="1"/>
</dbReference>